<evidence type="ECO:0000313" key="1">
    <source>
        <dbReference type="EMBL" id="QCI60305.1"/>
    </source>
</evidence>
<gene>
    <name evidence="1" type="ORF">EIO64_14685</name>
</gene>
<evidence type="ECO:0000313" key="2">
    <source>
        <dbReference type="Proteomes" id="UP000298642"/>
    </source>
</evidence>
<name>A0A4D7ARC9_9FIRM</name>
<keyword evidence="2" id="KW-1185">Reference proteome</keyword>
<dbReference type="KEGG" id="obj:EIO64_14685"/>
<accession>A0A4D7ARC9</accession>
<sequence>MRQAQAPQRKSPSRTPALRIEPEKRLCPAFDPVSIATFPVAEPEEMGYRVLDNFCEEHIQ</sequence>
<dbReference type="Proteomes" id="UP000298642">
    <property type="component" value="Chromosome"/>
</dbReference>
<protein>
    <submittedName>
        <fullName evidence="1">Uncharacterized protein</fullName>
    </submittedName>
</protein>
<reference evidence="2" key="1">
    <citation type="submission" date="2018-12" db="EMBL/GenBank/DDBJ databases">
        <title>Dusodibacter welbiota gen. nov., sp. nov., isolated from human faeces and emended description of the Oscillibacter genus.</title>
        <authorList>
            <person name="Le Roy T."/>
            <person name="Van der Smissen P."/>
            <person name="Delzenne N."/>
            <person name="Muccioli G."/>
            <person name="Collet J.F."/>
            <person name="Cani P.D."/>
        </authorList>
    </citation>
    <scope>NUCLEOTIDE SEQUENCE [LARGE SCALE GENOMIC DNA]</scope>
    <source>
        <strain evidence="2">J115</strain>
    </source>
</reference>
<proteinExistence type="predicted"/>
<dbReference type="AlphaFoldDB" id="A0A4D7ARC9"/>
<dbReference type="RefSeq" id="WP_136891558.1">
    <property type="nucleotide sequence ID" value="NZ_CP034413.3"/>
</dbReference>
<dbReference type="EMBL" id="CP034413">
    <property type="protein sequence ID" value="QCI60305.1"/>
    <property type="molecule type" value="Genomic_DNA"/>
</dbReference>
<organism evidence="1 2">
    <name type="scientific">Dysosmobacter welbionis</name>
    <dbReference type="NCBI Taxonomy" id="2093857"/>
    <lineage>
        <taxon>Bacteria</taxon>
        <taxon>Bacillati</taxon>
        <taxon>Bacillota</taxon>
        <taxon>Clostridia</taxon>
        <taxon>Eubacteriales</taxon>
        <taxon>Oscillospiraceae</taxon>
        <taxon>Dysosmobacter</taxon>
    </lineage>
</organism>